<evidence type="ECO:0000313" key="3">
    <source>
        <dbReference type="EMBL" id="PWZ03397.1"/>
    </source>
</evidence>
<proteinExistence type="predicted"/>
<gene>
    <name evidence="3" type="ORF">BCV70DRAFT_148566</name>
</gene>
<keyword evidence="2" id="KW-0812">Transmembrane</keyword>
<feature type="compositionally biased region" description="Low complexity" evidence="1">
    <location>
        <begin position="303"/>
        <end position="316"/>
    </location>
</feature>
<evidence type="ECO:0000313" key="4">
    <source>
        <dbReference type="Proteomes" id="UP000246740"/>
    </source>
</evidence>
<keyword evidence="4" id="KW-1185">Reference proteome</keyword>
<feature type="region of interest" description="Disordered" evidence="1">
    <location>
        <begin position="220"/>
        <end position="320"/>
    </location>
</feature>
<dbReference type="InParanoid" id="A0A317XYM1"/>
<keyword evidence="2" id="KW-1133">Transmembrane helix</keyword>
<feature type="non-terminal residue" evidence="3">
    <location>
        <position position="384"/>
    </location>
</feature>
<reference evidence="3 4" key="1">
    <citation type="journal article" date="2018" name="Mol. Biol. Evol.">
        <title>Broad Genomic Sampling Reveals a Smut Pathogenic Ancestry of the Fungal Clade Ustilaginomycotina.</title>
        <authorList>
            <person name="Kijpornyongpan T."/>
            <person name="Mondo S.J."/>
            <person name="Barry K."/>
            <person name="Sandor L."/>
            <person name="Lee J."/>
            <person name="Lipzen A."/>
            <person name="Pangilinan J."/>
            <person name="LaButti K."/>
            <person name="Hainaut M."/>
            <person name="Henrissat B."/>
            <person name="Grigoriev I.V."/>
            <person name="Spatafora J.W."/>
            <person name="Aime M.C."/>
        </authorList>
    </citation>
    <scope>NUCLEOTIDE SEQUENCE [LARGE SCALE GENOMIC DNA]</scope>
    <source>
        <strain evidence="3 4">MCA 3645</strain>
    </source>
</reference>
<dbReference type="EMBL" id="KZ819188">
    <property type="protein sequence ID" value="PWZ03397.1"/>
    <property type="molecule type" value="Genomic_DNA"/>
</dbReference>
<accession>A0A317XYM1</accession>
<evidence type="ECO:0000256" key="2">
    <source>
        <dbReference type="SAM" id="Phobius"/>
    </source>
</evidence>
<feature type="compositionally biased region" description="Low complexity" evidence="1">
    <location>
        <begin position="263"/>
        <end position="295"/>
    </location>
</feature>
<dbReference type="AlphaFoldDB" id="A0A317XYM1"/>
<feature type="transmembrane region" description="Helical" evidence="2">
    <location>
        <begin position="6"/>
        <end position="25"/>
    </location>
</feature>
<feature type="compositionally biased region" description="Polar residues" evidence="1">
    <location>
        <begin position="375"/>
        <end position="384"/>
    </location>
</feature>
<dbReference type="Proteomes" id="UP000246740">
    <property type="component" value="Unassembled WGS sequence"/>
</dbReference>
<feature type="region of interest" description="Disordered" evidence="1">
    <location>
        <begin position="90"/>
        <end position="110"/>
    </location>
</feature>
<sequence length="384" mass="41197">MSQPATAAIIVASIFGGLAVLYFSYRAYRKIWNWRHRETLLPPIREAPTTSYHGGAVATTMIEVPSFPPFKPGSSRISFLNTPAASSAEWSQRDGLASTATSERPSPSMHALDTTVLSMPSETYDPHTRGISTVSSSSSTMTLKRSYLKSSSSNLSYISTPSRRESYLPHSPLNRESIQIVPPQPLGFGGVMTTASDQKTLAFSSHSGVGGLEEFGSGLVWNHTGDRPQQQRSRQSSRAHMADSDRRRYLMEGPSSVRDNDSRSLQSSSSTSPPSQPSLASSPAAGAQGSPHSSPVESPSMTASQVSVASQQASSSDAIPNLSVFDSKALDAQHSPLQRFQSKASHTDISPHLRLPSDANSVSTESDESPILSPFAQQFSPPRT</sequence>
<evidence type="ECO:0000256" key="1">
    <source>
        <dbReference type="SAM" id="MobiDB-lite"/>
    </source>
</evidence>
<feature type="region of interest" description="Disordered" evidence="1">
    <location>
        <begin position="335"/>
        <end position="384"/>
    </location>
</feature>
<name>A0A317XYM1_9BASI</name>
<organism evidence="3 4">
    <name type="scientific">Testicularia cyperi</name>
    <dbReference type="NCBI Taxonomy" id="1882483"/>
    <lineage>
        <taxon>Eukaryota</taxon>
        <taxon>Fungi</taxon>
        <taxon>Dikarya</taxon>
        <taxon>Basidiomycota</taxon>
        <taxon>Ustilaginomycotina</taxon>
        <taxon>Ustilaginomycetes</taxon>
        <taxon>Ustilaginales</taxon>
        <taxon>Anthracoideaceae</taxon>
        <taxon>Testicularia</taxon>
    </lineage>
</organism>
<keyword evidence="2" id="KW-0472">Membrane</keyword>
<protein>
    <submittedName>
        <fullName evidence="3">Uncharacterized protein</fullName>
    </submittedName>
</protein>
<feature type="compositionally biased region" description="Basic and acidic residues" evidence="1">
    <location>
        <begin position="240"/>
        <end position="250"/>
    </location>
</feature>
<dbReference type="OrthoDB" id="3366429at2759"/>
<feature type="compositionally biased region" description="Polar residues" evidence="1">
    <location>
        <begin position="335"/>
        <end position="344"/>
    </location>
</feature>